<dbReference type="InterPro" id="IPR050678">
    <property type="entry name" value="DNA_Partitioning_ATPase"/>
</dbReference>
<dbReference type="Proteomes" id="UP000254060">
    <property type="component" value="Unassembled WGS sequence"/>
</dbReference>
<organism evidence="2 3">
    <name type="scientific">Exiguobacterium aurantiacum</name>
    <dbReference type="NCBI Taxonomy" id="33987"/>
    <lineage>
        <taxon>Bacteria</taxon>
        <taxon>Bacillati</taxon>
        <taxon>Bacillota</taxon>
        <taxon>Bacilli</taxon>
        <taxon>Bacillales</taxon>
        <taxon>Bacillales Family XII. Incertae Sedis</taxon>
        <taxon>Exiguobacterium</taxon>
    </lineage>
</organism>
<dbReference type="PANTHER" id="PTHR13696">
    <property type="entry name" value="P-LOOP CONTAINING NUCLEOSIDE TRIPHOSPHATE HYDROLASE"/>
    <property type="match status" value="1"/>
</dbReference>
<dbReference type="OrthoDB" id="9815116at2"/>
<evidence type="ECO:0000259" key="1">
    <source>
        <dbReference type="Pfam" id="PF13614"/>
    </source>
</evidence>
<gene>
    <name evidence="2" type="primary">soj_1</name>
    <name evidence="2" type="ORF">NCTC13163_03185</name>
</gene>
<name>A0A377HHL2_9BACL</name>
<dbReference type="PANTHER" id="PTHR13696:SF96">
    <property type="entry name" value="COBQ_COBB_MIND_PARA NUCLEOTIDE BINDING DOMAIN-CONTAINING PROTEIN"/>
    <property type="match status" value="1"/>
</dbReference>
<evidence type="ECO:0000313" key="2">
    <source>
        <dbReference type="EMBL" id="STO53204.1"/>
    </source>
</evidence>
<evidence type="ECO:0000313" key="3">
    <source>
        <dbReference type="Proteomes" id="UP000254060"/>
    </source>
</evidence>
<dbReference type="RefSeq" id="WP_029336203.1">
    <property type="nucleotide sequence ID" value="NZ_UGGP01000002.1"/>
</dbReference>
<dbReference type="Pfam" id="PF13614">
    <property type="entry name" value="AAA_31"/>
    <property type="match status" value="1"/>
</dbReference>
<dbReference type="SUPFAM" id="SSF52540">
    <property type="entry name" value="P-loop containing nucleoside triphosphate hydrolases"/>
    <property type="match status" value="1"/>
</dbReference>
<dbReference type="CDD" id="cd02042">
    <property type="entry name" value="ParAB_family"/>
    <property type="match status" value="1"/>
</dbReference>
<feature type="domain" description="AAA" evidence="1">
    <location>
        <begin position="1"/>
        <end position="177"/>
    </location>
</feature>
<dbReference type="STRING" id="1397694.GCA_000702585_03164"/>
<reference evidence="2 3" key="1">
    <citation type="submission" date="2018-06" db="EMBL/GenBank/DDBJ databases">
        <authorList>
            <consortium name="Pathogen Informatics"/>
            <person name="Doyle S."/>
        </authorList>
    </citation>
    <scope>NUCLEOTIDE SEQUENCE [LARGE SCALE GENOMIC DNA]</scope>
    <source>
        <strain evidence="2 3">NCTC13163</strain>
    </source>
</reference>
<dbReference type="Gene3D" id="3.40.50.300">
    <property type="entry name" value="P-loop containing nucleotide triphosphate hydrolases"/>
    <property type="match status" value="1"/>
</dbReference>
<accession>A0A377HHL2</accession>
<proteinExistence type="predicted"/>
<protein>
    <submittedName>
        <fullName evidence="2">Sporulation initiation inhibitor protein soj</fullName>
    </submittedName>
</protein>
<dbReference type="AlphaFoldDB" id="A0A377HHL2"/>
<dbReference type="EMBL" id="UGGP01000002">
    <property type="protein sequence ID" value="STO53204.1"/>
    <property type="molecule type" value="Genomic_DNA"/>
</dbReference>
<dbReference type="InterPro" id="IPR027417">
    <property type="entry name" value="P-loop_NTPase"/>
</dbReference>
<dbReference type="InterPro" id="IPR025669">
    <property type="entry name" value="AAA_dom"/>
</dbReference>
<sequence>MKKIALYNRKGGVGKSTTTINLAHAYARDGLRVLVIDADDQASSTNGLGLTNDYEGKVLLDCLLEENDPFYTPIEQVIVTCEYETGTVYLVPTRRSASPSDLTSQIGYEYRLSEELSKIDELFDICLIDCPGSTSALNPYARCALVAQDRIVMPVQMQKFSMDAVYSAPEELEEMKRFREDIHIAAFIPTMVSARSKGDVTTVEELEELGKEVGIPVLTTIPYAVKVQTLQRESRPVIDHKSPATDAYLQLAQEVLSL</sequence>